<proteinExistence type="inferred from homology"/>
<evidence type="ECO:0000313" key="7">
    <source>
        <dbReference type="EMBL" id="RZC84668.1"/>
    </source>
</evidence>
<evidence type="ECO:0000313" key="8">
    <source>
        <dbReference type="Proteomes" id="UP000316621"/>
    </source>
</evidence>
<dbReference type="Gramene" id="RZC84668">
    <property type="protein sequence ID" value="RZC84668"/>
    <property type="gene ID" value="C5167_047453"/>
</dbReference>
<dbReference type="PANTHER" id="PTHR47119:SF1">
    <property type="entry name" value="PLANT VIRAL-RESPONSE FAMILY PROTEIN"/>
    <property type="match status" value="1"/>
</dbReference>
<feature type="transmembrane region" description="Helical" evidence="6">
    <location>
        <begin position="57"/>
        <end position="76"/>
    </location>
</feature>
<name>A0A4Y7LJL5_PAPSO</name>
<gene>
    <name evidence="7" type="ORF">C5167_047453</name>
</gene>
<keyword evidence="5 6" id="KW-0472">Membrane</keyword>
<keyword evidence="8" id="KW-1185">Reference proteome</keyword>
<organism evidence="7 8">
    <name type="scientific">Papaver somniferum</name>
    <name type="common">Opium poppy</name>
    <dbReference type="NCBI Taxonomy" id="3469"/>
    <lineage>
        <taxon>Eukaryota</taxon>
        <taxon>Viridiplantae</taxon>
        <taxon>Streptophyta</taxon>
        <taxon>Embryophyta</taxon>
        <taxon>Tracheophyta</taxon>
        <taxon>Spermatophyta</taxon>
        <taxon>Magnoliopsida</taxon>
        <taxon>Ranunculales</taxon>
        <taxon>Papaveraceae</taxon>
        <taxon>Papaveroideae</taxon>
        <taxon>Papaver</taxon>
    </lineage>
</organism>
<evidence type="ECO:0000256" key="4">
    <source>
        <dbReference type="ARBA" id="ARBA00022989"/>
    </source>
</evidence>
<feature type="transmembrane region" description="Helical" evidence="6">
    <location>
        <begin position="155"/>
        <end position="176"/>
    </location>
</feature>
<evidence type="ECO:0000256" key="3">
    <source>
        <dbReference type="ARBA" id="ARBA00022692"/>
    </source>
</evidence>
<dbReference type="OMA" id="APEWDQK"/>
<dbReference type="AlphaFoldDB" id="A0A4Y7LJL5"/>
<evidence type="ECO:0000256" key="6">
    <source>
        <dbReference type="SAM" id="Phobius"/>
    </source>
</evidence>
<accession>A0A4Y7LJL5</accession>
<dbReference type="PANTHER" id="PTHR47119">
    <property type="entry name" value="PLANT VIRAL-RESPONSE FAMILY PROTEIN"/>
    <property type="match status" value="1"/>
</dbReference>
<sequence length="280" mass="31150">MGSFKGHLLPGTLFLLVGLWHIWSAIIRYVSNPKSFRVKPWSPIPGSDGSKLRNLELYVIAIGSFIDLCVELLYAPHLKFFVNGVLNPSHMNNFEHSGMLIMFFIFALIALLSQETRFFPLPDEALCLIAATAFSTEYFLFYFHSTNHKGLEGYYHLMLVILIGLCIISTVAGALIPTSFALDLSSGISITLQGLWFYQTAFTLYGPMMPEGCLLKGDNIVCKSPSNQVRGELLANFQLFSLVFGVFAGVLGFYGFAASRYGHSDLRRLVGVDDDGFDRD</sequence>
<dbReference type="GO" id="GO:0016020">
    <property type="term" value="C:membrane"/>
    <property type="evidence" value="ECO:0007669"/>
    <property type="project" value="UniProtKB-SubCell"/>
</dbReference>
<dbReference type="Proteomes" id="UP000316621">
    <property type="component" value="Chromosome 11"/>
</dbReference>
<feature type="transmembrane region" description="Helical" evidence="6">
    <location>
        <begin position="188"/>
        <end position="208"/>
    </location>
</feature>
<protein>
    <recommendedName>
        <fullName evidence="9">Transmembrane protein 45B</fullName>
    </recommendedName>
</protein>
<evidence type="ECO:0008006" key="9">
    <source>
        <dbReference type="Google" id="ProtNLM"/>
    </source>
</evidence>
<reference evidence="7 8" key="1">
    <citation type="journal article" date="2018" name="Science">
        <title>The opium poppy genome and morphinan production.</title>
        <authorList>
            <person name="Guo L."/>
            <person name="Winzer T."/>
            <person name="Yang X."/>
            <person name="Li Y."/>
            <person name="Ning Z."/>
            <person name="He Z."/>
            <person name="Teodor R."/>
            <person name="Lu Y."/>
            <person name="Bowser T.A."/>
            <person name="Graham I.A."/>
            <person name="Ye K."/>
        </authorList>
    </citation>
    <scope>NUCLEOTIDE SEQUENCE [LARGE SCALE GENOMIC DNA]</scope>
    <source>
        <strain evidence="8">cv. HN1</strain>
        <tissue evidence="7">Leaves</tissue>
    </source>
</reference>
<keyword evidence="3 6" id="KW-0812">Transmembrane</keyword>
<comment type="subcellular location">
    <subcellularLocation>
        <location evidence="1">Membrane</location>
        <topology evidence="1">Multi-pass membrane protein</topology>
    </subcellularLocation>
</comment>
<dbReference type="Pfam" id="PF04819">
    <property type="entry name" value="DUF716"/>
    <property type="match status" value="1"/>
</dbReference>
<evidence type="ECO:0000256" key="5">
    <source>
        <dbReference type="ARBA" id="ARBA00023136"/>
    </source>
</evidence>
<dbReference type="EMBL" id="CM010725">
    <property type="protein sequence ID" value="RZC84668.1"/>
    <property type="molecule type" value="Genomic_DNA"/>
</dbReference>
<evidence type="ECO:0000256" key="1">
    <source>
        <dbReference type="ARBA" id="ARBA00004141"/>
    </source>
</evidence>
<dbReference type="InterPro" id="IPR006904">
    <property type="entry name" value="DUF716"/>
</dbReference>
<feature type="transmembrane region" description="Helical" evidence="6">
    <location>
        <begin position="96"/>
        <end position="113"/>
    </location>
</feature>
<evidence type="ECO:0000256" key="2">
    <source>
        <dbReference type="ARBA" id="ARBA00006948"/>
    </source>
</evidence>
<feature type="transmembrane region" description="Helical" evidence="6">
    <location>
        <begin position="237"/>
        <end position="258"/>
    </location>
</feature>
<dbReference type="OrthoDB" id="551896at2759"/>
<feature type="transmembrane region" description="Helical" evidence="6">
    <location>
        <begin position="12"/>
        <end position="30"/>
    </location>
</feature>
<keyword evidence="4 6" id="KW-1133">Transmembrane helix</keyword>
<feature type="transmembrane region" description="Helical" evidence="6">
    <location>
        <begin position="125"/>
        <end position="143"/>
    </location>
</feature>
<comment type="similarity">
    <text evidence="2">Belongs to the TMEM45 family.</text>
</comment>